<keyword evidence="1" id="KW-0547">Nucleotide-binding</keyword>
<protein>
    <submittedName>
        <fullName evidence="4">Iron complex transport system ATP-binding protein</fullName>
    </submittedName>
</protein>
<dbReference type="SMART" id="SM00382">
    <property type="entry name" value="AAA"/>
    <property type="match status" value="1"/>
</dbReference>
<accession>A0A238ZHG6</accession>
<dbReference type="PANTHER" id="PTHR42794">
    <property type="entry name" value="HEMIN IMPORT ATP-BINDING PROTEIN HMUV"/>
    <property type="match status" value="1"/>
</dbReference>
<dbReference type="InterPro" id="IPR003439">
    <property type="entry name" value="ABC_transporter-like_ATP-bd"/>
</dbReference>
<proteinExistence type="predicted"/>
<dbReference type="InterPro" id="IPR017871">
    <property type="entry name" value="ABC_transporter-like_CS"/>
</dbReference>
<dbReference type="GO" id="GO:0005524">
    <property type="term" value="F:ATP binding"/>
    <property type="evidence" value="ECO:0007669"/>
    <property type="project" value="UniProtKB-KW"/>
</dbReference>
<dbReference type="RefSeq" id="WP_089273699.1">
    <property type="nucleotide sequence ID" value="NZ_FZNN01000031.1"/>
</dbReference>
<dbReference type="EMBL" id="FZNN01000031">
    <property type="protein sequence ID" value="SNR82609.1"/>
    <property type="molecule type" value="Genomic_DNA"/>
</dbReference>
<dbReference type="PANTHER" id="PTHR42794:SF2">
    <property type="entry name" value="ABC TRANSPORTER ATP-BINDING PROTEIN"/>
    <property type="match status" value="1"/>
</dbReference>
<dbReference type="CDD" id="cd03214">
    <property type="entry name" value="ABC_Iron-Siderophores_B12_Hemin"/>
    <property type="match status" value="1"/>
</dbReference>
<feature type="domain" description="ABC transporter" evidence="3">
    <location>
        <begin position="5"/>
        <end position="239"/>
    </location>
</feature>
<dbReference type="Gene3D" id="3.40.50.300">
    <property type="entry name" value="P-loop containing nucleotide triphosphate hydrolases"/>
    <property type="match status" value="1"/>
</dbReference>
<name>A0A238ZHG6_9RHOB</name>
<evidence type="ECO:0000313" key="5">
    <source>
        <dbReference type="Proteomes" id="UP000198417"/>
    </source>
</evidence>
<reference evidence="4 5" key="1">
    <citation type="submission" date="2017-06" db="EMBL/GenBank/DDBJ databases">
        <authorList>
            <person name="Kim H.J."/>
            <person name="Triplett B.A."/>
        </authorList>
    </citation>
    <scope>NUCLEOTIDE SEQUENCE [LARGE SCALE GENOMIC DNA]</scope>
    <source>
        <strain evidence="4 5">DSM 29052</strain>
    </source>
</reference>
<dbReference type="PROSITE" id="PS50893">
    <property type="entry name" value="ABC_TRANSPORTER_2"/>
    <property type="match status" value="1"/>
</dbReference>
<evidence type="ECO:0000256" key="1">
    <source>
        <dbReference type="ARBA" id="ARBA00022741"/>
    </source>
</evidence>
<dbReference type="Proteomes" id="UP000198417">
    <property type="component" value="Unassembled WGS sequence"/>
</dbReference>
<dbReference type="GO" id="GO:0016887">
    <property type="term" value="F:ATP hydrolysis activity"/>
    <property type="evidence" value="ECO:0007669"/>
    <property type="project" value="InterPro"/>
</dbReference>
<keyword evidence="5" id="KW-1185">Reference proteome</keyword>
<dbReference type="InterPro" id="IPR027417">
    <property type="entry name" value="P-loop_NTPase"/>
</dbReference>
<gene>
    <name evidence="4" type="ORF">SAMN06265370_13125</name>
</gene>
<organism evidence="4 5">
    <name type="scientific">Puniceibacterium sediminis</name>
    <dbReference type="NCBI Taxonomy" id="1608407"/>
    <lineage>
        <taxon>Bacteria</taxon>
        <taxon>Pseudomonadati</taxon>
        <taxon>Pseudomonadota</taxon>
        <taxon>Alphaproteobacteria</taxon>
        <taxon>Rhodobacterales</taxon>
        <taxon>Paracoccaceae</taxon>
        <taxon>Puniceibacterium</taxon>
    </lineage>
</organism>
<sequence length="263" mass="27993">MSSGLTTQGLRLSRKRVEILHGIDLPELPPGSLTALIGPNGAGKTTLLQSLAGLLPATGRVSLAGTDLTALSRRDRALRVGYMPQSTAQSAELSVLDAVLTALRAAPGGAGHDDARKEAVAMLARLGIADLALKLLSRLSGGQRQLAGLAQTLIRRPALLLLDEPTSALDPRRQFEVMEILHDLLTTSQTLGIVVLHDLELALRWADRIVLMQDGRVIAAGPPEEVVTPETLARAYQVKARVERCSRGFLHVHADGVSHAHAL</sequence>
<dbReference type="PROSITE" id="PS00211">
    <property type="entry name" value="ABC_TRANSPORTER_1"/>
    <property type="match status" value="1"/>
</dbReference>
<dbReference type="Pfam" id="PF00005">
    <property type="entry name" value="ABC_tran"/>
    <property type="match status" value="1"/>
</dbReference>
<evidence type="ECO:0000313" key="4">
    <source>
        <dbReference type="EMBL" id="SNR82609.1"/>
    </source>
</evidence>
<dbReference type="SUPFAM" id="SSF52540">
    <property type="entry name" value="P-loop containing nucleoside triphosphate hydrolases"/>
    <property type="match status" value="1"/>
</dbReference>
<dbReference type="AlphaFoldDB" id="A0A238ZHG6"/>
<dbReference type="InterPro" id="IPR003593">
    <property type="entry name" value="AAA+_ATPase"/>
</dbReference>
<keyword evidence="2 4" id="KW-0067">ATP-binding</keyword>
<evidence type="ECO:0000259" key="3">
    <source>
        <dbReference type="PROSITE" id="PS50893"/>
    </source>
</evidence>
<evidence type="ECO:0000256" key="2">
    <source>
        <dbReference type="ARBA" id="ARBA00022840"/>
    </source>
</evidence>
<dbReference type="OrthoDB" id="9805601at2"/>